<dbReference type="AlphaFoldDB" id="A0A9D0ZB86"/>
<evidence type="ECO:0000256" key="1">
    <source>
        <dbReference type="ARBA" id="ARBA00004141"/>
    </source>
</evidence>
<dbReference type="InterPro" id="IPR001182">
    <property type="entry name" value="FtsW/RodA"/>
</dbReference>
<dbReference type="Proteomes" id="UP000886887">
    <property type="component" value="Unassembled WGS sequence"/>
</dbReference>
<keyword evidence="5 6" id="KW-0472">Membrane</keyword>
<name>A0A9D0ZB86_9FIRM</name>
<evidence type="ECO:0000256" key="2">
    <source>
        <dbReference type="ARBA" id="ARBA00022692"/>
    </source>
</evidence>
<feature type="transmembrane region" description="Helical" evidence="6">
    <location>
        <begin position="354"/>
        <end position="374"/>
    </location>
</feature>
<feature type="transmembrane region" description="Helical" evidence="6">
    <location>
        <begin position="196"/>
        <end position="214"/>
    </location>
</feature>
<feature type="transmembrane region" description="Helical" evidence="6">
    <location>
        <begin position="174"/>
        <end position="191"/>
    </location>
</feature>
<dbReference type="GO" id="GO:0015648">
    <property type="term" value="F:lipid-linked peptidoglycan transporter activity"/>
    <property type="evidence" value="ECO:0007669"/>
    <property type="project" value="TreeGrafter"/>
</dbReference>
<evidence type="ECO:0000313" key="8">
    <source>
        <dbReference type="Proteomes" id="UP000886887"/>
    </source>
</evidence>
<protein>
    <submittedName>
        <fullName evidence="7">Rod shape-determining protein RodA</fullName>
    </submittedName>
</protein>
<gene>
    <name evidence="7" type="ORF">IAB73_10445</name>
</gene>
<reference evidence="7" key="1">
    <citation type="submission" date="2020-10" db="EMBL/GenBank/DDBJ databases">
        <authorList>
            <person name="Gilroy R."/>
        </authorList>
    </citation>
    <scope>NUCLEOTIDE SEQUENCE</scope>
    <source>
        <strain evidence="7">ChiSxjej2B14-6234</strain>
    </source>
</reference>
<keyword evidence="2 6" id="KW-0812">Transmembrane</keyword>
<dbReference type="GO" id="GO:0005886">
    <property type="term" value="C:plasma membrane"/>
    <property type="evidence" value="ECO:0007669"/>
    <property type="project" value="TreeGrafter"/>
</dbReference>
<feature type="transmembrane region" description="Helical" evidence="6">
    <location>
        <begin position="85"/>
        <end position="102"/>
    </location>
</feature>
<feature type="transmembrane region" description="Helical" evidence="6">
    <location>
        <begin position="278"/>
        <end position="304"/>
    </location>
</feature>
<feature type="transmembrane region" description="Helical" evidence="6">
    <location>
        <begin position="58"/>
        <end position="79"/>
    </location>
</feature>
<dbReference type="Pfam" id="PF01098">
    <property type="entry name" value="FTSW_RODA_SPOVE"/>
    <property type="match status" value="1"/>
</dbReference>
<dbReference type="GO" id="GO:0051301">
    <property type="term" value="P:cell division"/>
    <property type="evidence" value="ECO:0007669"/>
    <property type="project" value="InterPro"/>
</dbReference>
<dbReference type="GO" id="GO:0032153">
    <property type="term" value="C:cell division site"/>
    <property type="evidence" value="ECO:0007669"/>
    <property type="project" value="TreeGrafter"/>
</dbReference>
<keyword evidence="3" id="KW-0133">Cell shape</keyword>
<evidence type="ECO:0000256" key="6">
    <source>
        <dbReference type="SAM" id="Phobius"/>
    </source>
</evidence>
<dbReference type="GO" id="GO:0008360">
    <property type="term" value="P:regulation of cell shape"/>
    <property type="evidence" value="ECO:0007669"/>
    <property type="project" value="UniProtKB-KW"/>
</dbReference>
<feature type="transmembrane region" description="Helical" evidence="6">
    <location>
        <begin position="316"/>
        <end position="334"/>
    </location>
</feature>
<dbReference type="PANTHER" id="PTHR30474">
    <property type="entry name" value="CELL CYCLE PROTEIN"/>
    <property type="match status" value="1"/>
</dbReference>
<organism evidence="7 8">
    <name type="scientific">Candidatus Onthenecus intestinigallinarum</name>
    <dbReference type="NCBI Taxonomy" id="2840875"/>
    <lineage>
        <taxon>Bacteria</taxon>
        <taxon>Bacillati</taxon>
        <taxon>Bacillota</taxon>
        <taxon>Clostridia</taxon>
        <taxon>Eubacteriales</taxon>
        <taxon>Candidatus Onthenecus</taxon>
    </lineage>
</organism>
<evidence type="ECO:0000256" key="4">
    <source>
        <dbReference type="ARBA" id="ARBA00022989"/>
    </source>
</evidence>
<evidence type="ECO:0000256" key="5">
    <source>
        <dbReference type="ARBA" id="ARBA00023136"/>
    </source>
</evidence>
<feature type="transmembrane region" description="Helical" evidence="6">
    <location>
        <begin position="151"/>
        <end position="168"/>
    </location>
</feature>
<comment type="caution">
    <text evidence="7">The sequence shown here is derived from an EMBL/GenBank/DDBJ whole genome shotgun (WGS) entry which is preliminary data.</text>
</comment>
<sequence length="387" mass="42615">MHFTNDRLSQPHFDWQLFLGAYALALFGVLAVTITNYDPSLGADRSLIELVMDSYNGRWQAAFVLVSFIAVGGMMSINYQFLGRVWPFLYIANVALLTMVLASEAISGMSGWFTIIWDRTIQPSELAKVAVILSLSKELSRHEKPVPTFRYFIRLCIHIGIPLILIIAQPDIGTMLVFIVIFFCLLLMSGFPIKYWLALVGVGLVVCVIAGFYLQSTNNWRWLRLTAFINPEGDPNGSGFQTLQAMSAVGAGGLTGVGMFQEGTLTQLNYVPENHTDFIFSSIAETMGFVGCMLLLALYAFVIFRMLRLSYHTSERFGRLIIVGVASMLIFHMFENVGMNIGVMPITGIPLPFISYGGSNLIANMAGIGLVLNVTSRKPGTRATGAA</sequence>
<dbReference type="PANTHER" id="PTHR30474:SF1">
    <property type="entry name" value="PEPTIDOGLYCAN GLYCOSYLTRANSFERASE MRDB"/>
    <property type="match status" value="1"/>
</dbReference>
<proteinExistence type="predicted"/>
<evidence type="ECO:0000313" key="7">
    <source>
        <dbReference type="EMBL" id="HIQ72611.1"/>
    </source>
</evidence>
<accession>A0A9D0ZB86</accession>
<feature type="transmembrane region" description="Helical" evidence="6">
    <location>
        <begin position="15"/>
        <end position="37"/>
    </location>
</feature>
<comment type="subcellular location">
    <subcellularLocation>
        <location evidence="1">Membrane</location>
        <topology evidence="1">Multi-pass membrane protein</topology>
    </subcellularLocation>
</comment>
<evidence type="ECO:0000256" key="3">
    <source>
        <dbReference type="ARBA" id="ARBA00022960"/>
    </source>
</evidence>
<keyword evidence="4 6" id="KW-1133">Transmembrane helix</keyword>
<dbReference type="EMBL" id="DVFJ01000036">
    <property type="protein sequence ID" value="HIQ72611.1"/>
    <property type="molecule type" value="Genomic_DNA"/>
</dbReference>
<reference evidence="7" key="2">
    <citation type="journal article" date="2021" name="PeerJ">
        <title>Extensive microbial diversity within the chicken gut microbiome revealed by metagenomics and culture.</title>
        <authorList>
            <person name="Gilroy R."/>
            <person name="Ravi A."/>
            <person name="Getino M."/>
            <person name="Pursley I."/>
            <person name="Horton D.L."/>
            <person name="Alikhan N.F."/>
            <person name="Baker D."/>
            <person name="Gharbi K."/>
            <person name="Hall N."/>
            <person name="Watson M."/>
            <person name="Adriaenssens E.M."/>
            <person name="Foster-Nyarko E."/>
            <person name="Jarju S."/>
            <person name="Secka A."/>
            <person name="Antonio M."/>
            <person name="Oren A."/>
            <person name="Chaudhuri R.R."/>
            <person name="La Ragione R."/>
            <person name="Hildebrand F."/>
            <person name="Pallen M.J."/>
        </authorList>
    </citation>
    <scope>NUCLEOTIDE SEQUENCE</scope>
    <source>
        <strain evidence="7">ChiSxjej2B14-6234</strain>
    </source>
</reference>